<accession>A0A8T1MI57</accession>
<reference evidence="1 2" key="1">
    <citation type="journal article" date="2018" name="Biotechnol. Adv.">
        <title>Improved genomic resources and new bioinformatic workflow for the carcinogenic parasite Clonorchis sinensis: Biotechnological implications.</title>
        <authorList>
            <person name="Wang D."/>
            <person name="Korhonen P.K."/>
            <person name="Gasser R.B."/>
            <person name="Young N.D."/>
        </authorList>
    </citation>
    <scope>NUCLEOTIDE SEQUENCE [LARGE SCALE GENOMIC DNA]</scope>
    <source>
        <strain evidence="1">Cs-k2</strain>
    </source>
</reference>
<reference evidence="1 2" key="2">
    <citation type="journal article" date="2021" name="Genomics">
        <title>High-quality reference genome for Clonorchis sinensis.</title>
        <authorList>
            <person name="Young N.D."/>
            <person name="Stroehlein A.J."/>
            <person name="Kinkar L."/>
            <person name="Wang T."/>
            <person name="Sohn W.M."/>
            <person name="Chang B.C.H."/>
            <person name="Kaur P."/>
            <person name="Weisz D."/>
            <person name="Dudchenko O."/>
            <person name="Aiden E.L."/>
            <person name="Korhonen P.K."/>
            <person name="Gasser R.B."/>
        </authorList>
    </citation>
    <scope>NUCLEOTIDE SEQUENCE [LARGE SCALE GENOMIC DNA]</scope>
    <source>
        <strain evidence="1">Cs-k2</strain>
    </source>
</reference>
<sequence length="349" mass="39026">MDAGGNEDVLSGRVLGVKSTQYPAIPGLETQFAIIHPTWAKKPPDSQSHKLSKFLYDRLPVNRRLTEDELGTNRSLPRYEKSLCEVRQSMTDEFGKILTLGIYTTAAGSVDRICWFRKEGGIIVHAAVKLFRNPIQEKTNGETRFPQNFPPSSWRRHTKELAANGWYIFRLQKHSFESYTSHSLRDSREDSTLDPAAPVRQNITSKCGLDLLLSGPVSMGVAQGSVLGLLLFLINVGDLAAVRASPCLLFTEDLKSSRSYANDLQMDIDAARQWLLDWHLPLNSEKCIHISFRLLPHIESLKDIAAPFFHLGLSVERQPVNDKNKTDPGNSGESLKLACQSVNPCIRCP</sequence>
<proteinExistence type="predicted"/>
<keyword evidence="2" id="KW-1185">Reference proteome</keyword>
<evidence type="ECO:0008006" key="3">
    <source>
        <dbReference type="Google" id="ProtNLM"/>
    </source>
</evidence>
<dbReference type="EMBL" id="NIRI02000042">
    <property type="protein sequence ID" value="KAG5448790.1"/>
    <property type="molecule type" value="Genomic_DNA"/>
</dbReference>
<dbReference type="AlphaFoldDB" id="A0A8T1MI57"/>
<dbReference type="Proteomes" id="UP000286415">
    <property type="component" value="Unassembled WGS sequence"/>
</dbReference>
<gene>
    <name evidence="1" type="ORF">CSKR_113331</name>
</gene>
<dbReference type="OrthoDB" id="10062389at2759"/>
<evidence type="ECO:0000313" key="2">
    <source>
        <dbReference type="Proteomes" id="UP000286415"/>
    </source>
</evidence>
<organism evidence="1 2">
    <name type="scientific">Clonorchis sinensis</name>
    <name type="common">Chinese liver fluke</name>
    <dbReference type="NCBI Taxonomy" id="79923"/>
    <lineage>
        <taxon>Eukaryota</taxon>
        <taxon>Metazoa</taxon>
        <taxon>Spiralia</taxon>
        <taxon>Lophotrochozoa</taxon>
        <taxon>Platyhelminthes</taxon>
        <taxon>Trematoda</taxon>
        <taxon>Digenea</taxon>
        <taxon>Opisthorchiida</taxon>
        <taxon>Opisthorchiata</taxon>
        <taxon>Opisthorchiidae</taxon>
        <taxon>Clonorchis</taxon>
    </lineage>
</organism>
<name>A0A8T1MI57_CLOSI</name>
<protein>
    <recommendedName>
        <fullName evidence="3">Reverse transcriptase domain-containing protein</fullName>
    </recommendedName>
</protein>
<comment type="caution">
    <text evidence="1">The sequence shown here is derived from an EMBL/GenBank/DDBJ whole genome shotgun (WGS) entry which is preliminary data.</text>
</comment>
<evidence type="ECO:0000313" key="1">
    <source>
        <dbReference type="EMBL" id="KAG5448790.1"/>
    </source>
</evidence>